<dbReference type="AlphaFoldDB" id="A0A3S9UVF8"/>
<evidence type="ECO:0008006" key="3">
    <source>
        <dbReference type="Google" id="ProtNLM"/>
    </source>
</evidence>
<protein>
    <recommendedName>
        <fullName evidence="3">Ubiquitin-like domain-containing protein</fullName>
    </recommendedName>
</protein>
<gene>
    <name evidence="1" type="ORF">EI981_05930</name>
</gene>
<evidence type="ECO:0000313" key="2">
    <source>
        <dbReference type="Proteomes" id="UP000270678"/>
    </source>
</evidence>
<dbReference type="InterPro" id="IPR029071">
    <property type="entry name" value="Ubiquitin-like_domsf"/>
</dbReference>
<keyword evidence="2" id="KW-1185">Reference proteome</keyword>
<organism evidence="1 2">
    <name type="scientific">Paenibacillus lutimineralis</name>
    <dbReference type="NCBI Taxonomy" id="2707005"/>
    <lineage>
        <taxon>Bacteria</taxon>
        <taxon>Bacillati</taxon>
        <taxon>Bacillota</taxon>
        <taxon>Bacilli</taxon>
        <taxon>Bacillales</taxon>
        <taxon>Paenibacillaceae</taxon>
        <taxon>Paenibacillus</taxon>
    </lineage>
</organism>
<dbReference type="KEGG" id="plut:EI981_05930"/>
<dbReference type="InterPro" id="IPR024962">
    <property type="entry name" value="YukD-like"/>
</dbReference>
<dbReference type="RefSeq" id="WP_126996307.1">
    <property type="nucleotide sequence ID" value="NZ_CP034346.1"/>
</dbReference>
<dbReference type="EMBL" id="CP034346">
    <property type="protein sequence ID" value="AZS14037.1"/>
    <property type="molecule type" value="Genomic_DNA"/>
</dbReference>
<dbReference type="SUPFAM" id="SSF54236">
    <property type="entry name" value="Ubiquitin-like"/>
    <property type="match status" value="1"/>
</dbReference>
<evidence type="ECO:0000313" key="1">
    <source>
        <dbReference type="EMBL" id="AZS14037.1"/>
    </source>
</evidence>
<proteinExistence type="predicted"/>
<sequence>MDYIIVTFQAGPQMTKELKIPVFVTPEDLLAMLSEALGLPIRAEHRIQAEPLGRILEHTRTLEEEGVADGALLTLI</sequence>
<dbReference type="Pfam" id="PF08817">
    <property type="entry name" value="YukD"/>
    <property type="match status" value="1"/>
</dbReference>
<reference evidence="2" key="1">
    <citation type="submission" date="2018-12" db="EMBL/GenBank/DDBJ databases">
        <title>Complete genome sequence of Paenibacillus sp. MBLB1234.</title>
        <authorList>
            <person name="Nam Y.-D."/>
            <person name="Kang J."/>
            <person name="Chung W.-H."/>
            <person name="Park Y.S."/>
        </authorList>
    </citation>
    <scope>NUCLEOTIDE SEQUENCE [LARGE SCALE GENOMIC DNA]</scope>
    <source>
        <strain evidence="2">MBLB1234</strain>
    </source>
</reference>
<accession>A0A3S9UVF8</accession>
<dbReference type="Proteomes" id="UP000270678">
    <property type="component" value="Chromosome"/>
</dbReference>
<name>A0A3S9UVF8_9BACL</name>
<dbReference type="OrthoDB" id="2085394at2"/>